<organism evidence="1 2">
    <name type="scientific">Ancylostoma caninum</name>
    <name type="common">Dog hookworm</name>
    <dbReference type="NCBI Taxonomy" id="29170"/>
    <lineage>
        <taxon>Eukaryota</taxon>
        <taxon>Metazoa</taxon>
        <taxon>Ecdysozoa</taxon>
        <taxon>Nematoda</taxon>
        <taxon>Chromadorea</taxon>
        <taxon>Rhabditida</taxon>
        <taxon>Rhabditina</taxon>
        <taxon>Rhabditomorpha</taxon>
        <taxon>Strongyloidea</taxon>
        <taxon>Ancylostomatidae</taxon>
        <taxon>Ancylostomatinae</taxon>
        <taxon>Ancylostoma</taxon>
    </lineage>
</organism>
<evidence type="ECO:0000313" key="1">
    <source>
        <dbReference type="EMBL" id="RCN27721.1"/>
    </source>
</evidence>
<dbReference type="AlphaFoldDB" id="A0A368F6F4"/>
<proteinExistence type="predicted"/>
<evidence type="ECO:0000313" key="2">
    <source>
        <dbReference type="Proteomes" id="UP000252519"/>
    </source>
</evidence>
<accession>A0A368F6F4</accession>
<comment type="caution">
    <text evidence="1">The sequence shown here is derived from an EMBL/GenBank/DDBJ whole genome shotgun (WGS) entry which is preliminary data.</text>
</comment>
<dbReference type="EMBL" id="JOJR01003628">
    <property type="protein sequence ID" value="RCN27721.1"/>
    <property type="molecule type" value="Genomic_DNA"/>
</dbReference>
<name>A0A368F6F4_ANCCA</name>
<sequence>MAGVDEDPRRHGPADRLRTPSNINVGRFRAPSSLPNILSWSLCLVRVHALLWTFGKPWNYSKLLITSASVPFLHYHFNALYCVNNG</sequence>
<keyword evidence="2" id="KW-1185">Reference proteome</keyword>
<dbReference type="Proteomes" id="UP000252519">
    <property type="component" value="Unassembled WGS sequence"/>
</dbReference>
<gene>
    <name evidence="1" type="ORF">ANCCAN_26543</name>
</gene>
<reference evidence="1 2" key="1">
    <citation type="submission" date="2014-10" db="EMBL/GenBank/DDBJ databases">
        <title>Draft genome of the hookworm Ancylostoma caninum.</title>
        <authorList>
            <person name="Mitreva M."/>
        </authorList>
    </citation>
    <scope>NUCLEOTIDE SEQUENCE [LARGE SCALE GENOMIC DNA]</scope>
    <source>
        <strain evidence="1 2">Baltimore</strain>
    </source>
</reference>
<protein>
    <submittedName>
        <fullName evidence="1">Uncharacterized protein</fullName>
    </submittedName>
</protein>